<dbReference type="OrthoDB" id="1524823at2"/>
<dbReference type="RefSeq" id="WP_093992631.1">
    <property type="nucleotide sequence ID" value="NZ_FXZK01000004.1"/>
</dbReference>
<proteinExistence type="predicted"/>
<dbReference type="EMBL" id="FXZK01000004">
    <property type="protein sequence ID" value="SMY08468.1"/>
    <property type="molecule type" value="Genomic_DNA"/>
</dbReference>
<keyword evidence="1" id="KW-0812">Transmembrane</keyword>
<keyword evidence="1" id="KW-0472">Membrane</keyword>
<reference evidence="2 3" key="1">
    <citation type="submission" date="2017-05" db="EMBL/GenBank/DDBJ databases">
        <authorList>
            <person name="Song R."/>
            <person name="Chenine A.L."/>
            <person name="Ruprecht R.M."/>
        </authorList>
    </citation>
    <scope>NUCLEOTIDE SEQUENCE [LARGE SCALE GENOMIC DNA]</scope>
    <source>
        <strain evidence="2 3">CECT 8899</strain>
    </source>
</reference>
<keyword evidence="3" id="KW-1185">Reference proteome</keyword>
<evidence type="ECO:0000313" key="3">
    <source>
        <dbReference type="Proteomes" id="UP000201613"/>
    </source>
</evidence>
<protein>
    <submittedName>
        <fullName evidence="2">Uncharacterized protein</fullName>
    </submittedName>
</protein>
<dbReference type="AlphaFoldDB" id="A0A238LFS6"/>
<keyword evidence="1" id="KW-1133">Transmembrane helix</keyword>
<feature type="transmembrane region" description="Helical" evidence="1">
    <location>
        <begin position="106"/>
        <end position="124"/>
    </location>
</feature>
<evidence type="ECO:0000256" key="1">
    <source>
        <dbReference type="SAM" id="Phobius"/>
    </source>
</evidence>
<feature type="transmembrane region" description="Helical" evidence="1">
    <location>
        <begin position="6"/>
        <end position="29"/>
    </location>
</feature>
<accession>A0A238LFS6</accession>
<sequence length="125" mass="13016">MTVPQTLALIYAAFCAAVIGFQICLIAGAPWGRLTQGGTHPGALPRAGRLAAAASIFLLAAMALAVMSGAGLWPYWPVWTGWTALAVQVLSVVLNWITPSAPERRLWGPVTSVMLALACAAMLIG</sequence>
<name>A0A238LFS6_9RHOB</name>
<organism evidence="2 3">
    <name type="scientific">Flavimaricola marinus</name>
    <dbReference type="NCBI Taxonomy" id="1819565"/>
    <lineage>
        <taxon>Bacteria</taxon>
        <taxon>Pseudomonadati</taxon>
        <taxon>Pseudomonadota</taxon>
        <taxon>Alphaproteobacteria</taxon>
        <taxon>Rhodobacterales</taxon>
        <taxon>Paracoccaceae</taxon>
        <taxon>Flavimaricola</taxon>
    </lineage>
</organism>
<feature type="transmembrane region" description="Helical" evidence="1">
    <location>
        <begin position="79"/>
        <end position="97"/>
    </location>
</feature>
<evidence type="ECO:0000313" key="2">
    <source>
        <dbReference type="EMBL" id="SMY08468.1"/>
    </source>
</evidence>
<gene>
    <name evidence="2" type="ORF">LOM8899_02620</name>
</gene>
<feature type="transmembrane region" description="Helical" evidence="1">
    <location>
        <begin position="50"/>
        <end position="73"/>
    </location>
</feature>
<dbReference type="Proteomes" id="UP000201613">
    <property type="component" value="Unassembled WGS sequence"/>
</dbReference>